<keyword evidence="5" id="KW-0770">Synapse</keyword>
<dbReference type="PRINTS" id="PR00252">
    <property type="entry name" value="NRIONCHANNEL"/>
</dbReference>
<evidence type="ECO:0000256" key="6">
    <source>
        <dbReference type="ARBA" id="ARBA00023065"/>
    </source>
</evidence>
<keyword evidence="7 13" id="KW-0472">Membrane</keyword>
<dbReference type="Pfam" id="PF02931">
    <property type="entry name" value="Neur_chan_LBD"/>
    <property type="match status" value="1"/>
</dbReference>
<gene>
    <name evidence="16" type="ORF">CAEBREN_18186</name>
</gene>
<evidence type="ECO:0000256" key="10">
    <source>
        <dbReference type="ARBA" id="ARBA00023286"/>
    </source>
</evidence>
<evidence type="ECO:0000313" key="16">
    <source>
        <dbReference type="EMBL" id="EGT48473.1"/>
    </source>
</evidence>
<dbReference type="GO" id="GO:0045211">
    <property type="term" value="C:postsynaptic membrane"/>
    <property type="evidence" value="ECO:0007669"/>
    <property type="project" value="UniProtKB-SubCell"/>
</dbReference>
<keyword evidence="6 13" id="KW-0406">Ion transport</keyword>
<feature type="transmembrane region" description="Helical" evidence="13">
    <location>
        <begin position="221"/>
        <end position="241"/>
    </location>
</feature>
<evidence type="ECO:0000256" key="2">
    <source>
        <dbReference type="ARBA" id="ARBA00022475"/>
    </source>
</evidence>
<keyword evidence="2" id="KW-1003">Cell membrane</keyword>
<dbReference type="AlphaFoldDB" id="G0P9E0"/>
<evidence type="ECO:0000256" key="9">
    <source>
        <dbReference type="ARBA" id="ARBA00023257"/>
    </source>
</evidence>
<keyword evidence="10" id="KW-1071">Ligand-gated ion channel</keyword>
<dbReference type="GO" id="GO:0004888">
    <property type="term" value="F:transmembrane signaling receptor activity"/>
    <property type="evidence" value="ECO:0007669"/>
    <property type="project" value="InterPro"/>
</dbReference>
<feature type="transmembrane region" description="Helical" evidence="13">
    <location>
        <begin position="6"/>
        <end position="25"/>
    </location>
</feature>
<evidence type="ECO:0000256" key="8">
    <source>
        <dbReference type="ARBA" id="ARBA00023170"/>
    </source>
</evidence>
<evidence type="ECO:0000256" key="1">
    <source>
        <dbReference type="ARBA" id="ARBA00022448"/>
    </source>
</evidence>
<dbReference type="SUPFAM" id="SSF90112">
    <property type="entry name" value="Neurotransmitter-gated ion-channel transmembrane pore"/>
    <property type="match status" value="1"/>
</dbReference>
<dbReference type="Gene3D" id="2.70.170.10">
    <property type="entry name" value="Neurotransmitter-gated ion-channel ligand-binding domain"/>
    <property type="match status" value="1"/>
</dbReference>
<evidence type="ECO:0000256" key="11">
    <source>
        <dbReference type="ARBA" id="ARBA00023303"/>
    </source>
</evidence>
<reference evidence="17" key="1">
    <citation type="submission" date="2011-07" db="EMBL/GenBank/DDBJ databases">
        <authorList>
            <consortium name="Caenorhabditis brenneri Sequencing and Analysis Consortium"/>
            <person name="Wilson R.K."/>
        </authorList>
    </citation>
    <scope>NUCLEOTIDE SEQUENCE [LARGE SCALE GENOMIC DNA]</scope>
    <source>
        <strain evidence="17">PB2801</strain>
    </source>
</reference>
<dbReference type="InterPro" id="IPR018000">
    <property type="entry name" value="Neurotransmitter_ion_chnl_CS"/>
</dbReference>
<dbReference type="Proteomes" id="UP000008068">
    <property type="component" value="Unassembled WGS sequence"/>
</dbReference>
<dbReference type="eggNOG" id="KOG3645">
    <property type="taxonomic scope" value="Eukaryota"/>
</dbReference>
<keyword evidence="11 13" id="KW-0407">Ion channel</keyword>
<dbReference type="OrthoDB" id="5975154at2759"/>
<evidence type="ECO:0000256" key="7">
    <source>
        <dbReference type="ARBA" id="ARBA00023136"/>
    </source>
</evidence>
<feature type="transmembrane region" description="Helical" evidence="13">
    <location>
        <begin position="253"/>
        <end position="276"/>
    </location>
</feature>
<dbReference type="GO" id="GO:0022848">
    <property type="term" value="F:acetylcholine-gated monoatomic cation-selective channel activity"/>
    <property type="evidence" value="ECO:0007669"/>
    <property type="project" value="InterPro"/>
</dbReference>
<feature type="compositionally biased region" description="Basic and acidic residues" evidence="14">
    <location>
        <begin position="364"/>
        <end position="390"/>
    </location>
</feature>
<dbReference type="InParanoid" id="G0P9E0"/>
<name>G0P9E0_CAEBE</name>
<evidence type="ECO:0000256" key="12">
    <source>
        <dbReference type="ARBA" id="ARBA00034104"/>
    </source>
</evidence>
<dbReference type="CDD" id="cd18997">
    <property type="entry name" value="LGIC_ECD_nAChR"/>
    <property type="match status" value="1"/>
</dbReference>
<evidence type="ECO:0000256" key="14">
    <source>
        <dbReference type="SAM" id="MobiDB-lite"/>
    </source>
</evidence>
<dbReference type="InterPro" id="IPR006201">
    <property type="entry name" value="Neur_channel"/>
</dbReference>
<evidence type="ECO:0000313" key="17">
    <source>
        <dbReference type="Proteomes" id="UP000008068"/>
    </source>
</evidence>
<dbReference type="CDD" id="cd19064">
    <property type="entry name" value="LGIC_TM_nAChR"/>
    <property type="match status" value="1"/>
</dbReference>
<protein>
    <recommendedName>
        <fullName evidence="15">Neurotransmitter-gated ion-channel ligand-binding domain-containing protein</fullName>
    </recommendedName>
</protein>
<keyword evidence="17" id="KW-1185">Reference proteome</keyword>
<feature type="region of interest" description="Disordered" evidence="14">
    <location>
        <begin position="363"/>
        <end position="390"/>
    </location>
</feature>
<sequence>MTRLPLLVPFFIFPFYSCTVYKNLFETLISRYNRIAFPSGTHNNSLTIEFKLRLDQIVDVHEKDQVITLKGTLIHHWLDVRLSWNPEEFGNITLMHFPGEMLWLPDIILYNNAHGSPWVSETTQVHVSHEGRVTWQPPVVYDAFCNIDIEWYPYDQQICELKFGSWTYGGSQLNLIHLDIDKANESKDATGDNVWKVERGVDLSNYQVFYLPCESHQKVQLCISVLVALTIYFLMLIDIIPPTSIATPLILKYLSFTMVMVALSVTFTVLVQNIHYREHYQEMPRFVKKWFIEKLGKQLLINRKTEKAQYHRTAQHVKIATMAKKKNTPSTSVSVKTVNSLLLELPMLNRSVSVKIRKPSVKAVKKEPEDISPETVKDSDPDREKLRKAERNVHFIAQTLTDERKAQEV</sequence>
<evidence type="ECO:0000256" key="4">
    <source>
        <dbReference type="ARBA" id="ARBA00022989"/>
    </source>
</evidence>
<keyword evidence="9" id="KW-0628">Postsynaptic cell membrane</keyword>
<comment type="similarity">
    <text evidence="13">Belongs to the ligand-gated ion channel (TC 1.A.9) family.</text>
</comment>
<keyword evidence="4 13" id="KW-1133">Transmembrane helix</keyword>
<dbReference type="OMA" id="PSGTHNN"/>
<keyword evidence="3 13" id="KW-0812">Transmembrane</keyword>
<keyword evidence="1 13" id="KW-0813">Transport</keyword>
<dbReference type="HOGENOM" id="CLU_018074_1_3_1"/>
<dbReference type="EMBL" id="GL380149">
    <property type="protein sequence ID" value="EGT48473.1"/>
    <property type="molecule type" value="Genomic_DNA"/>
</dbReference>
<dbReference type="InterPro" id="IPR002394">
    <property type="entry name" value="Nicotinic_acetylcholine_rcpt"/>
</dbReference>
<keyword evidence="8" id="KW-0675">Receptor</keyword>
<evidence type="ECO:0000256" key="5">
    <source>
        <dbReference type="ARBA" id="ARBA00023018"/>
    </source>
</evidence>
<dbReference type="InterPro" id="IPR036719">
    <property type="entry name" value="Neuro-gated_channel_TM_sf"/>
</dbReference>
<accession>G0P9E0</accession>
<feature type="domain" description="Neurotransmitter-gated ion-channel ligand-binding" evidence="15">
    <location>
        <begin position="23"/>
        <end position="225"/>
    </location>
</feature>
<dbReference type="InterPro" id="IPR006202">
    <property type="entry name" value="Neur_chan_lig-bd"/>
</dbReference>
<evidence type="ECO:0000256" key="3">
    <source>
        <dbReference type="ARBA" id="ARBA00022692"/>
    </source>
</evidence>
<dbReference type="InterPro" id="IPR036734">
    <property type="entry name" value="Neur_chan_lig-bd_sf"/>
</dbReference>
<dbReference type="SUPFAM" id="SSF63712">
    <property type="entry name" value="Nicotinic receptor ligand binding domain-like"/>
    <property type="match status" value="1"/>
</dbReference>
<dbReference type="PROSITE" id="PS00236">
    <property type="entry name" value="NEUROTR_ION_CHANNEL"/>
    <property type="match status" value="1"/>
</dbReference>
<dbReference type="STRING" id="135651.G0P9E0"/>
<dbReference type="FunFam" id="2.70.170.10:FF:000028">
    <property type="entry name" value="AcetylCholine Receptor"/>
    <property type="match status" value="1"/>
</dbReference>
<proteinExistence type="inferred from homology"/>
<evidence type="ECO:0000256" key="13">
    <source>
        <dbReference type="RuleBase" id="RU000687"/>
    </source>
</evidence>
<evidence type="ECO:0000259" key="15">
    <source>
        <dbReference type="Pfam" id="PF02931"/>
    </source>
</evidence>
<organism evidence="17">
    <name type="scientific">Caenorhabditis brenneri</name>
    <name type="common">Nematode worm</name>
    <dbReference type="NCBI Taxonomy" id="135651"/>
    <lineage>
        <taxon>Eukaryota</taxon>
        <taxon>Metazoa</taxon>
        <taxon>Ecdysozoa</taxon>
        <taxon>Nematoda</taxon>
        <taxon>Chromadorea</taxon>
        <taxon>Rhabditida</taxon>
        <taxon>Rhabditina</taxon>
        <taxon>Rhabditomorpha</taxon>
        <taxon>Rhabditoidea</taxon>
        <taxon>Rhabditidae</taxon>
        <taxon>Peloderinae</taxon>
        <taxon>Caenorhabditis</taxon>
    </lineage>
</organism>
<dbReference type="PRINTS" id="PR00254">
    <property type="entry name" value="NICOTINICR"/>
</dbReference>
<dbReference type="PANTHER" id="PTHR18945">
    <property type="entry name" value="NEUROTRANSMITTER GATED ION CHANNEL"/>
    <property type="match status" value="1"/>
</dbReference>
<comment type="subcellular location">
    <subcellularLocation>
        <location evidence="12">Postsynaptic cell membrane</location>
        <topology evidence="12">Multi-pass membrane protein</topology>
    </subcellularLocation>
</comment>
<comment type="caution">
    <text evidence="13">Lacks conserved residue(s) required for the propagation of feature annotation.</text>
</comment>